<proteinExistence type="predicted"/>
<organism evidence="1">
    <name type="scientific">marine sediment metagenome</name>
    <dbReference type="NCBI Taxonomy" id="412755"/>
    <lineage>
        <taxon>unclassified sequences</taxon>
        <taxon>metagenomes</taxon>
        <taxon>ecological metagenomes</taxon>
    </lineage>
</organism>
<dbReference type="AlphaFoldDB" id="A0A0F9MDN6"/>
<sequence>MQLRTAAGPLLYCLKALRRKGAGVFEYNKVCYIQLPDGTHMEMDGWRFRLLCQKAYEEVVER</sequence>
<comment type="caution">
    <text evidence="1">The sequence shown here is derived from an EMBL/GenBank/DDBJ whole genome shotgun (WGS) entry which is preliminary data.</text>
</comment>
<accession>A0A0F9MDN6</accession>
<reference evidence="1" key="1">
    <citation type="journal article" date="2015" name="Nature">
        <title>Complex archaea that bridge the gap between prokaryotes and eukaryotes.</title>
        <authorList>
            <person name="Spang A."/>
            <person name="Saw J.H."/>
            <person name="Jorgensen S.L."/>
            <person name="Zaremba-Niedzwiedzka K."/>
            <person name="Martijn J."/>
            <person name="Lind A.E."/>
            <person name="van Eijk R."/>
            <person name="Schleper C."/>
            <person name="Guy L."/>
            <person name="Ettema T.J."/>
        </authorList>
    </citation>
    <scope>NUCLEOTIDE SEQUENCE</scope>
</reference>
<evidence type="ECO:0000313" key="1">
    <source>
        <dbReference type="EMBL" id="KKM97456.1"/>
    </source>
</evidence>
<gene>
    <name evidence="1" type="ORF">LCGC14_1167800</name>
</gene>
<dbReference type="EMBL" id="LAZR01005745">
    <property type="protein sequence ID" value="KKM97456.1"/>
    <property type="molecule type" value="Genomic_DNA"/>
</dbReference>
<protein>
    <submittedName>
        <fullName evidence="1">Uncharacterized protein</fullName>
    </submittedName>
</protein>
<name>A0A0F9MDN6_9ZZZZ</name>